<dbReference type="Proteomes" id="UP000799444">
    <property type="component" value="Unassembled WGS sequence"/>
</dbReference>
<feature type="region of interest" description="Disordered" evidence="3">
    <location>
        <begin position="197"/>
        <end position="223"/>
    </location>
</feature>
<evidence type="ECO:0000256" key="2">
    <source>
        <dbReference type="ARBA" id="ARBA00023026"/>
    </source>
</evidence>
<reference evidence="4" key="1">
    <citation type="journal article" date="2020" name="Stud. Mycol.">
        <title>101 Dothideomycetes genomes: a test case for predicting lifestyles and emergence of pathogens.</title>
        <authorList>
            <person name="Haridas S."/>
            <person name="Albert R."/>
            <person name="Binder M."/>
            <person name="Bloem J."/>
            <person name="Labutti K."/>
            <person name="Salamov A."/>
            <person name="Andreopoulos B."/>
            <person name="Baker S."/>
            <person name="Barry K."/>
            <person name="Bills G."/>
            <person name="Bluhm B."/>
            <person name="Cannon C."/>
            <person name="Castanera R."/>
            <person name="Culley D."/>
            <person name="Daum C."/>
            <person name="Ezra D."/>
            <person name="Gonzalez J."/>
            <person name="Henrissat B."/>
            <person name="Kuo A."/>
            <person name="Liang C."/>
            <person name="Lipzen A."/>
            <person name="Lutzoni F."/>
            <person name="Magnuson J."/>
            <person name="Mondo S."/>
            <person name="Nolan M."/>
            <person name="Ohm R."/>
            <person name="Pangilinan J."/>
            <person name="Park H.-J."/>
            <person name="Ramirez L."/>
            <person name="Alfaro M."/>
            <person name="Sun H."/>
            <person name="Tritt A."/>
            <person name="Yoshinaga Y."/>
            <person name="Zwiers L.-H."/>
            <person name="Turgeon B."/>
            <person name="Goodwin S."/>
            <person name="Spatafora J."/>
            <person name="Crous P."/>
            <person name="Grigoriev I."/>
        </authorList>
    </citation>
    <scope>NUCLEOTIDE SEQUENCE</scope>
    <source>
        <strain evidence="4">CBS 125425</strain>
    </source>
</reference>
<dbReference type="GO" id="GO:0008061">
    <property type="term" value="F:chitin binding"/>
    <property type="evidence" value="ECO:0007669"/>
    <property type="project" value="UniProtKB-KW"/>
</dbReference>
<evidence type="ECO:0000256" key="3">
    <source>
        <dbReference type="SAM" id="MobiDB-lite"/>
    </source>
</evidence>
<dbReference type="AlphaFoldDB" id="A0A9P4QLZ0"/>
<dbReference type="EMBL" id="ML996295">
    <property type="protein sequence ID" value="KAF2728110.1"/>
    <property type="molecule type" value="Genomic_DNA"/>
</dbReference>
<sequence>MSRCSRRPYFVTSNIAPCGPHRRTVQIYAASTEGCVSVQQADLASYCAHCPMSESDGHLFIVLDLSCAWQSPGSPCTTPCSISGSDPANWTDLHGLTALKRCNEPVLFDTALWADVEDAHAGITLRSCTASNQNTAVRPDYSRAPFMFGKRFDGAAMVRVAAGNDSSATRGQWVSECADFWQRDGSGHSFLERQWHHDRRGHGDKNRGAQKPPGQSERLRSDHPHVSRLVSQARAARSPASWLVEAYADFQGKISATQQVFRT</sequence>
<proteinExistence type="predicted"/>
<accession>A0A9P4QLZ0</accession>
<evidence type="ECO:0000256" key="1">
    <source>
        <dbReference type="ARBA" id="ARBA00022669"/>
    </source>
</evidence>
<keyword evidence="2" id="KW-0843">Virulence</keyword>
<feature type="compositionally biased region" description="Basic and acidic residues" evidence="3">
    <location>
        <begin position="197"/>
        <end position="207"/>
    </location>
</feature>
<dbReference type="PANTHER" id="PTHR47700:SF2">
    <property type="entry name" value="CHITINASE"/>
    <property type="match status" value="1"/>
</dbReference>
<keyword evidence="5" id="KW-1185">Reference proteome</keyword>
<organism evidence="4 5">
    <name type="scientific">Polyplosphaeria fusca</name>
    <dbReference type="NCBI Taxonomy" id="682080"/>
    <lineage>
        <taxon>Eukaryota</taxon>
        <taxon>Fungi</taxon>
        <taxon>Dikarya</taxon>
        <taxon>Ascomycota</taxon>
        <taxon>Pezizomycotina</taxon>
        <taxon>Dothideomycetes</taxon>
        <taxon>Pleosporomycetidae</taxon>
        <taxon>Pleosporales</taxon>
        <taxon>Tetraplosphaeriaceae</taxon>
        <taxon>Polyplosphaeria</taxon>
    </lineage>
</organism>
<dbReference type="PANTHER" id="PTHR47700">
    <property type="entry name" value="V CHITINASE, PUTATIVE (AFU_ORTHOLOGUE AFUA_6G13720)-RELATED"/>
    <property type="match status" value="1"/>
</dbReference>
<keyword evidence="1" id="KW-0147">Chitin-binding</keyword>
<dbReference type="InterPro" id="IPR053214">
    <property type="entry name" value="LysM12-like"/>
</dbReference>
<evidence type="ECO:0000313" key="4">
    <source>
        <dbReference type="EMBL" id="KAF2728110.1"/>
    </source>
</evidence>
<dbReference type="OrthoDB" id="10672376at2759"/>
<gene>
    <name evidence="4" type="ORF">EJ04DRAFT_528905</name>
</gene>
<comment type="caution">
    <text evidence="4">The sequence shown here is derived from an EMBL/GenBank/DDBJ whole genome shotgun (WGS) entry which is preliminary data.</text>
</comment>
<name>A0A9P4QLZ0_9PLEO</name>
<evidence type="ECO:0000313" key="5">
    <source>
        <dbReference type="Proteomes" id="UP000799444"/>
    </source>
</evidence>
<protein>
    <submittedName>
        <fullName evidence="4">Uncharacterized protein</fullName>
    </submittedName>
</protein>